<keyword evidence="2" id="KW-1185">Reference proteome</keyword>
<proteinExistence type="predicted"/>
<name>A0ABQ9DAT4_9PASS</name>
<gene>
    <name evidence="1" type="ORF">WISP_59847</name>
</gene>
<organism evidence="1 2">
    <name type="scientific">Willisornis vidua</name>
    <name type="common">Xingu scale-backed antbird</name>
    <dbReference type="NCBI Taxonomy" id="1566151"/>
    <lineage>
        <taxon>Eukaryota</taxon>
        <taxon>Metazoa</taxon>
        <taxon>Chordata</taxon>
        <taxon>Craniata</taxon>
        <taxon>Vertebrata</taxon>
        <taxon>Euteleostomi</taxon>
        <taxon>Archelosauria</taxon>
        <taxon>Archosauria</taxon>
        <taxon>Dinosauria</taxon>
        <taxon>Saurischia</taxon>
        <taxon>Theropoda</taxon>
        <taxon>Coelurosauria</taxon>
        <taxon>Aves</taxon>
        <taxon>Neognathae</taxon>
        <taxon>Neoaves</taxon>
        <taxon>Telluraves</taxon>
        <taxon>Australaves</taxon>
        <taxon>Passeriformes</taxon>
        <taxon>Thamnophilidae</taxon>
        <taxon>Willisornis</taxon>
    </lineage>
</organism>
<evidence type="ECO:0000313" key="2">
    <source>
        <dbReference type="Proteomes" id="UP001145742"/>
    </source>
</evidence>
<sequence>MKMVKGVEGKPYEKWLRSLGVFSLEKWILSGDLIAGYNFLVKEEKGQALMSSLWLNRPSDLSHFSYGFPSRPLTIFVVLPWMLSKAECLSYIAASKTAHNIQEACPNGSGEEMVTSVFTEKECMLNNELFINNIQTDSADVLKGSSSAMSGVPPCLLIGGQSGPLMAVNMAKVEVLLQGVLVSPLRGSCLVAASGEGIRLLSGLRITPNSTRQGSDPPHT</sequence>
<accession>A0ABQ9DAT4</accession>
<dbReference type="EMBL" id="WHWB01033682">
    <property type="protein sequence ID" value="KAJ7418262.1"/>
    <property type="molecule type" value="Genomic_DNA"/>
</dbReference>
<protein>
    <submittedName>
        <fullName evidence="1">Uncharacterized protein</fullName>
    </submittedName>
</protein>
<evidence type="ECO:0000313" key="1">
    <source>
        <dbReference type="EMBL" id="KAJ7418262.1"/>
    </source>
</evidence>
<dbReference type="Proteomes" id="UP001145742">
    <property type="component" value="Unassembled WGS sequence"/>
</dbReference>
<reference evidence="1" key="1">
    <citation type="submission" date="2019-10" db="EMBL/GenBank/DDBJ databases">
        <authorList>
            <person name="Soares A.E.R."/>
            <person name="Aleixo A."/>
            <person name="Schneider P."/>
            <person name="Miyaki C.Y."/>
            <person name="Schneider M.P."/>
            <person name="Mello C."/>
            <person name="Vasconcelos A.T.R."/>
        </authorList>
    </citation>
    <scope>NUCLEOTIDE SEQUENCE</scope>
    <source>
        <tissue evidence="1">Muscle</tissue>
    </source>
</reference>
<comment type="caution">
    <text evidence="1">The sequence shown here is derived from an EMBL/GenBank/DDBJ whole genome shotgun (WGS) entry which is preliminary data.</text>
</comment>